<dbReference type="EMBL" id="JADCNM010000011">
    <property type="protein sequence ID" value="KAG0463022.1"/>
    <property type="molecule type" value="Genomic_DNA"/>
</dbReference>
<keyword evidence="5" id="KW-0479">Metal-binding</keyword>
<dbReference type="GO" id="GO:0006308">
    <property type="term" value="P:DNA catabolic process"/>
    <property type="evidence" value="ECO:0007669"/>
    <property type="project" value="InterPro"/>
</dbReference>
<comment type="catalytic activity">
    <reaction evidence="1">
        <text>Endonucleolytic cleavage to 5'-phosphomononucleotide and 5'-phosphooligonucleotide end-products.</text>
        <dbReference type="EC" id="3.1.30.1"/>
    </reaction>
</comment>
<evidence type="ECO:0000256" key="4">
    <source>
        <dbReference type="ARBA" id="ARBA00022722"/>
    </source>
</evidence>
<dbReference type="SUPFAM" id="SSF48537">
    <property type="entry name" value="Phospholipase C/P1 nuclease"/>
    <property type="match status" value="1"/>
</dbReference>
<evidence type="ECO:0000256" key="7">
    <source>
        <dbReference type="ARBA" id="ARBA00022759"/>
    </source>
</evidence>
<dbReference type="GO" id="GO:0046872">
    <property type="term" value="F:metal ion binding"/>
    <property type="evidence" value="ECO:0007669"/>
    <property type="project" value="UniProtKB-KW"/>
</dbReference>
<dbReference type="InterPro" id="IPR008947">
    <property type="entry name" value="PLipase_C/P1_nuclease_dom_sf"/>
</dbReference>
<evidence type="ECO:0000256" key="3">
    <source>
        <dbReference type="ARBA" id="ARBA00012562"/>
    </source>
</evidence>
<feature type="transmembrane region" description="Helical" evidence="11">
    <location>
        <begin position="21"/>
        <end position="41"/>
    </location>
</feature>
<dbReference type="GO" id="GO:0004521">
    <property type="term" value="F:RNA endonuclease activity"/>
    <property type="evidence" value="ECO:0007669"/>
    <property type="project" value="UniProtKB-ARBA"/>
</dbReference>
<dbReference type="Proteomes" id="UP000639772">
    <property type="component" value="Chromosome 11"/>
</dbReference>
<evidence type="ECO:0000256" key="11">
    <source>
        <dbReference type="SAM" id="Phobius"/>
    </source>
</evidence>
<keyword evidence="8" id="KW-0378">Hydrolase</keyword>
<protein>
    <recommendedName>
        <fullName evidence="3">Aspergillus nuclease S1</fullName>
        <ecNumber evidence="3">3.1.30.1</ecNumber>
    </recommendedName>
</protein>
<dbReference type="Pfam" id="PF02265">
    <property type="entry name" value="S1-P1_nuclease"/>
    <property type="match status" value="1"/>
</dbReference>
<evidence type="ECO:0000256" key="5">
    <source>
        <dbReference type="ARBA" id="ARBA00022723"/>
    </source>
</evidence>
<keyword evidence="9" id="KW-1015">Disulfide bond</keyword>
<dbReference type="OrthoDB" id="441446at2759"/>
<dbReference type="FunFam" id="1.10.575.10:FF:000002">
    <property type="entry name" value="Endonuclease 2"/>
    <property type="match status" value="1"/>
</dbReference>
<reference evidence="12 13" key="1">
    <citation type="journal article" date="2020" name="Nat. Food">
        <title>A phased Vanilla planifolia genome enables genetic improvement of flavour and production.</title>
        <authorList>
            <person name="Hasing T."/>
            <person name="Tang H."/>
            <person name="Brym M."/>
            <person name="Khazi F."/>
            <person name="Huang T."/>
            <person name="Chambers A.H."/>
        </authorList>
    </citation>
    <scope>NUCLEOTIDE SEQUENCE [LARGE SCALE GENOMIC DNA]</scope>
    <source>
        <tissue evidence="12">Leaf</tissue>
    </source>
</reference>
<accession>A0A835Q4Z0</accession>
<keyword evidence="11" id="KW-0472">Membrane</keyword>
<comment type="similarity">
    <text evidence="2">Belongs to the nuclease type I family.</text>
</comment>
<evidence type="ECO:0000256" key="2">
    <source>
        <dbReference type="ARBA" id="ARBA00009547"/>
    </source>
</evidence>
<keyword evidence="10" id="KW-0325">Glycoprotein</keyword>
<organism evidence="12 13">
    <name type="scientific">Vanilla planifolia</name>
    <name type="common">Vanilla</name>
    <dbReference type="NCBI Taxonomy" id="51239"/>
    <lineage>
        <taxon>Eukaryota</taxon>
        <taxon>Viridiplantae</taxon>
        <taxon>Streptophyta</taxon>
        <taxon>Embryophyta</taxon>
        <taxon>Tracheophyta</taxon>
        <taxon>Spermatophyta</taxon>
        <taxon>Magnoliopsida</taxon>
        <taxon>Liliopsida</taxon>
        <taxon>Asparagales</taxon>
        <taxon>Orchidaceae</taxon>
        <taxon>Vanilloideae</taxon>
        <taxon>Vanilleae</taxon>
        <taxon>Vanilla</taxon>
    </lineage>
</organism>
<keyword evidence="7" id="KW-0255">Endonuclease</keyword>
<dbReference type="GO" id="GO:0000014">
    <property type="term" value="F:single-stranded DNA endodeoxyribonuclease activity"/>
    <property type="evidence" value="ECO:0007669"/>
    <property type="project" value="UniProtKB-ARBA"/>
</dbReference>
<dbReference type="PANTHER" id="PTHR33146">
    <property type="entry name" value="ENDONUCLEASE 4"/>
    <property type="match status" value="1"/>
</dbReference>
<proteinExistence type="inferred from homology"/>
<comment type="caution">
    <text evidence="12">The sequence shown here is derived from an EMBL/GenBank/DDBJ whole genome shotgun (WGS) entry which is preliminary data.</text>
</comment>
<keyword evidence="11" id="KW-1133">Transmembrane helix</keyword>
<evidence type="ECO:0000256" key="9">
    <source>
        <dbReference type="ARBA" id="ARBA00023157"/>
    </source>
</evidence>
<evidence type="ECO:0000256" key="6">
    <source>
        <dbReference type="ARBA" id="ARBA00022729"/>
    </source>
</evidence>
<keyword evidence="11" id="KW-0812">Transmembrane</keyword>
<dbReference type="PANTHER" id="PTHR33146:SF21">
    <property type="entry name" value="ASPERGILLUS NUCLEASE S1"/>
    <property type="match status" value="1"/>
</dbReference>
<dbReference type="CDD" id="cd11010">
    <property type="entry name" value="S1-P1_nuclease"/>
    <property type="match status" value="1"/>
</dbReference>
<keyword evidence="6" id="KW-0732">Signal</keyword>
<dbReference type="AlphaFoldDB" id="A0A835Q4Z0"/>
<name>A0A835Q4Z0_VANPL</name>
<keyword evidence="4" id="KW-0540">Nuclease</keyword>
<dbReference type="EC" id="3.1.30.1" evidence="3"/>
<dbReference type="GO" id="GO:0003676">
    <property type="term" value="F:nucleic acid binding"/>
    <property type="evidence" value="ECO:0007669"/>
    <property type="project" value="InterPro"/>
</dbReference>
<dbReference type="Gene3D" id="1.10.575.10">
    <property type="entry name" value="P1 Nuclease"/>
    <property type="match status" value="1"/>
</dbReference>
<evidence type="ECO:0000256" key="1">
    <source>
        <dbReference type="ARBA" id="ARBA00000245"/>
    </source>
</evidence>
<evidence type="ECO:0000313" key="12">
    <source>
        <dbReference type="EMBL" id="KAG0463022.1"/>
    </source>
</evidence>
<dbReference type="InterPro" id="IPR003154">
    <property type="entry name" value="S1/P1nuclease"/>
</dbReference>
<evidence type="ECO:0000313" key="13">
    <source>
        <dbReference type="Proteomes" id="UP000639772"/>
    </source>
</evidence>
<gene>
    <name evidence="12" type="ORF">HPP92_021498</name>
</gene>
<sequence length="329" mass="37141">MAQRRKRSLETGKEGIMGLPVILLRIFLLLAITMVPISDAWGKEGHFMVCKIAENYFSDRTSTAVSELLPADAGGDLASVCSWADEVRFRYRWSSPLHYINTPGVCNYKYSRDCHNAKGEKDMCVVGAINNYTTQLQSYGGDSSGYDLSESLLFLAHFVGDVHQPLHVGFQVDEGGNTIIVHWYRRKTNLHHVWDVNMIETAMKDFYNNDLNSMIEAIQMNITETWAGEIHQWETCRGRSVTCADKFASESIQLACDYAYQDVEEDSTLEDDYFYSRLPVLEKRIAQAGVRLATILNRIFYDSSASGNLNDLLLKSVVEIIEANTISAK</sequence>
<evidence type="ECO:0000256" key="8">
    <source>
        <dbReference type="ARBA" id="ARBA00022801"/>
    </source>
</evidence>
<evidence type="ECO:0000256" key="10">
    <source>
        <dbReference type="ARBA" id="ARBA00023180"/>
    </source>
</evidence>